<dbReference type="CDD" id="cd00805">
    <property type="entry name" value="TyrRS_core"/>
    <property type="match status" value="1"/>
</dbReference>
<dbReference type="GO" id="GO:0003723">
    <property type="term" value="F:RNA binding"/>
    <property type="evidence" value="ECO:0007669"/>
    <property type="project" value="InterPro"/>
</dbReference>
<evidence type="ECO:0000256" key="3">
    <source>
        <dbReference type="ARBA" id="ARBA00022741"/>
    </source>
</evidence>
<sequence length="488" mass="55973">MKLLNDHGVNVSESDFKSDLKEALLAHLHRRKLIETCVNEEQLEKAIQTRKLGLYCGADPTAKSLHLGNLLPLMILLHFNIRGHNIFPLVGGATGAVGDPSGRNTERNAMSDNARLDHVKRIADQFLNFFSTALKYSQSRNPLIEYAETGSRQLKDNYEWWKDMGMLEFLAMFGRYFRVNQMLARDSIKSRLLSEQGIGFNEFTYQILQAYDFYYLNKNFGVDIQVGGRDQYGNIVAGIDLITRLGRHEENKDQGLELDLEQESKSNLESQPSCYGLTVPLLTTASGVKFGKSAGNAIFIDRELTPSYEIYQFMYRTEDEDVQRFLYKFSMLPIPVIDRIVQAHDTDRKQRFGQRVLAMEMCDLIHGDGEGYDNELISKTLYSKELNIKFDTDELLRALKRQNMVTTLTRKQLAKTNATHLLFTLSKGAHSKSDFRRKIKSRAIIIGRNKKEKINAVDEIIKRNRLIDDKLLLLRAGKEYYIAEVVED</sequence>
<dbReference type="InterPro" id="IPR002305">
    <property type="entry name" value="aa-tRNA-synth_Ic"/>
</dbReference>
<dbReference type="PANTHER" id="PTHR11766">
    <property type="entry name" value="TYROSYL-TRNA SYNTHETASE"/>
    <property type="match status" value="1"/>
</dbReference>
<evidence type="ECO:0000256" key="9">
    <source>
        <dbReference type="RuleBase" id="RU361234"/>
    </source>
</evidence>
<keyword evidence="3 9" id="KW-0547">Nucleotide-binding</keyword>
<gene>
    <name evidence="10" type="ORF">FOA43_000209</name>
</gene>
<keyword evidence="2 9" id="KW-0436">Ligase</keyword>
<evidence type="ECO:0000256" key="1">
    <source>
        <dbReference type="ARBA" id="ARBA00013160"/>
    </source>
</evidence>
<keyword evidence="4 9" id="KW-0067">ATP-binding</keyword>
<dbReference type="GO" id="GO:0005524">
    <property type="term" value="F:ATP binding"/>
    <property type="evidence" value="ECO:0007669"/>
    <property type="project" value="UniProtKB-KW"/>
</dbReference>
<keyword evidence="5 9" id="KW-0648">Protein biosynthesis</keyword>
<name>A0A875RW23_EENNA</name>
<organism evidence="10 11">
    <name type="scientific">Eeniella nana</name>
    <name type="common">Yeast</name>
    <name type="synonym">Brettanomyces nanus</name>
    <dbReference type="NCBI Taxonomy" id="13502"/>
    <lineage>
        <taxon>Eukaryota</taxon>
        <taxon>Fungi</taxon>
        <taxon>Dikarya</taxon>
        <taxon>Ascomycota</taxon>
        <taxon>Saccharomycotina</taxon>
        <taxon>Pichiomycetes</taxon>
        <taxon>Pichiales</taxon>
        <taxon>Pichiaceae</taxon>
        <taxon>Brettanomyces</taxon>
    </lineage>
</organism>
<dbReference type="EMBL" id="CP064812">
    <property type="protein sequence ID" value="QPG72906.1"/>
    <property type="molecule type" value="Genomic_DNA"/>
</dbReference>
<comment type="similarity">
    <text evidence="9">Belongs to the class-I aminoacyl-tRNA synthetase family.</text>
</comment>
<protein>
    <recommendedName>
        <fullName evidence="1 9">Tyrosine--tRNA ligase</fullName>
        <ecNumber evidence="1 9">6.1.1.1</ecNumber>
    </recommendedName>
    <alternativeName>
        <fullName evidence="7 9">Tyrosyl-tRNA synthetase</fullName>
    </alternativeName>
</protein>
<dbReference type="KEGG" id="bnn:FOA43_000209"/>
<accession>A0A875RW23</accession>
<keyword evidence="6 9" id="KW-0030">Aminoacyl-tRNA synthetase</keyword>
<dbReference type="Gene3D" id="3.10.290.10">
    <property type="entry name" value="RNA-binding S4 domain"/>
    <property type="match status" value="1"/>
</dbReference>
<dbReference type="InterPro" id="IPR014729">
    <property type="entry name" value="Rossmann-like_a/b/a_fold"/>
</dbReference>
<dbReference type="PANTHER" id="PTHR11766:SF0">
    <property type="entry name" value="TYROSINE--TRNA LIGASE, MITOCHONDRIAL"/>
    <property type="match status" value="1"/>
</dbReference>
<reference evidence="10" key="1">
    <citation type="submission" date="2020-10" db="EMBL/GenBank/DDBJ databases">
        <authorList>
            <person name="Roach M.J.R."/>
        </authorList>
    </citation>
    <scope>NUCLEOTIDE SEQUENCE</scope>
    <source>
        <strain evidence="10">CBS 1945</strain>
    </source>
</reference>
<dbReference type="AlphaFoldDB" id="A0A875RW23"/>
<evidence type="ECO:0000313" key="11">
    <source>
        <dbReference type="Proteomes" id="UP000662931"/>
    </source>
</evidence>
<dbReference type="InterPro" id="IPR002307">
    <property type="entry name" value="Tyr-tRNA-ligase"/>
</dbReference>
<dbReference type="Gene3D" id="3.40.50.620">
    <property type="entry name" value="HUPs"/>
    <property type="match status" value="1"/>
</dbReference>
<dbReference type="InterPro" id="IPR024088">
    <property type="entry name" value="Tyr-tRNA-ligase_bac-type"/>
</dbReference>
<dbReference type="OrthoDB" id="337870at2759"/>
<dbReference type="Pfam" id="PF00579">
    <property type="entry name" value="tRNA-synt_1b"/>
    <property type="match status" value="1"/>
</dbReference>
<dbReference type="GeneID" id="62193610"/>
<evidence type="ECO:0000256" key="4">
    <source>
        <dbReference type="ARBA" id="ARBA00022840"/>
    </source>
</evidence>
<evidence type="ECO:0000313" key="10">
    <source>
        <dbReference type="EMBL" id="QPG72906.1"/>
    </source>
</evidence>
<comment type="catalytic activity">
    <reaction evidence="8 9">
        <text>tRNA(Tyr) + L-tyrosine + ATP = L-tyrosyl-tRNA(Tyr) + AMP + diphosphate + H(+)</text>
        <dbReference type="Rhea" id="RHEA:10220"/>
        <dbReference type="Rhea" id="RHEA-COMP:9706"/>
        <dbReference type="Rhea" id="RHEA-COMP:9707"/>
        <dbReference type="ChEBI" id="CHEBI:15378"/>
        <dbReference type="ChEBI" id="CHEBI:30616"/>
        <dbReference type="ChEBI" id="CHEBI:33019"/>
        <dbReference type="ChEBI" id="CHEBI:58315"/>
        <dbReference type="ChEBI" id="CHEBI:78442"/>
        <dbReference type="ChEBI" id="CHEBI:78536"/>
        <dbReference type="ChEBI" id="CHEBI:456215"/>
        <dbReference type="EC" id="6.1.1.1"/>
    </reaction>
</comment>
<dbReference type="PRINTS" id="PR01040">
    <property type="entry name" value="TRNASYNTHTYR"/>
</dbReference>
<dbReference type="SUPFAM" id="SSF52374">
    <property type="entry name" value="Nucleotidylyl transferase"/>
    <property type="match status" value="1"/>
</dbReference>
<evidence type="ECO:0000256" key="7">
    <source>
        <dbReference type="ARBA" id="ARBA00033323"/>
    </source>
</evidence>
<dbReference type="Proteomes" id="UP000662931">
    <property type="component" value="Chromosome 1"/>
</dbReference>
<dbReference type="EC" id="6.1.1.1" evidence="1 9"/>
<dbReference type="PROSITE" id="PS00178">
    <property type="entry name" value="AA_TRNA_LIGASE_I"/>
    <property type="match status" value="1"/>
</dbReference>
<dbReference type="Gene3D" id="1.10.240.10">
    <property type="entry name" value="Tyrosyl-Transfer RNA Synthetase"/>
    <property type="match status" value="1"/>
</dbReference>
<dbReference type="InterPro" id="IPR001412">
    <property type="entry name" value="aa-tRNA-synth_I_CS"/>
</dbReference>
<keyword evidence="11" id="KW-1185">Reference proteome</keyword>
<dbReference type="InterPro" id="IPR036986">
    <property type="entry name" value="S4_RNA-bd_sf"/>
</dbReference>
<dbReference type="GO" id="GO:0006437">
    <property type="term" value="P:tyrosyl-tRNA aminoacylation"/>
    <property type="evidence" value="ECO:0007669"/>
    <property type="project" value="InterPro"/>
</dbReference>
<dbReference type="GO" id="GO:0005739">
    <property type="term" value="C:mitochondrion"/>
    <property type="evidence" value="ECO:0007669"/>
    <property type="project" value="TreeGrafter"/>
</dbReference>
<dbReference type="NCBIfam" id="TIGR00234">
    <property type="entry name" value="tyrS"/>
    <property type="match status" value="1"/>
</dbReference>
<evidence type="ECO:0000256" key="5">
    <source>
        <dbReference type="ARBA" id="ARBA00022917"/>
    </source>
</evidence>
<dbReference type="GO" id="GO:0005829">
    <property type="term" value="C:cytosol"/>
    <property type="evidence" value="ECO:0007669"/>
    <property type="project" value="TreeGrafter"/>
</dbReference>
<evidence type="ECO:0000256" key="2">
    <source>
        <dbReference type="ARBA" id="ARBA00022598"/>
    </source>
</evidence>
<evidence type="ECO:0000256" key="8">
    <source>
        <dbReference type="ARBA" id="ARBA00048248"/>
    </source>
</evidence>
<proteinExistence type="inferred from homology"/>
<evidence type="ECO:0000256" key="6">
    <source>
        <dbReference type="ARBA" id="ARBA00023146"/>
    </source>
</evidence>
<dbReference type="GO" id="GO:0004831">
    <property type="term" value="F:tyrosine-tRNA ligase activity"/>
    <property type="evidence" value="ECO:0007669"/>
    <property type="project" value="UniProtKB-EC"/>
</dbReference>
<dbReference type="RefSeq" id="XP_038776471.1">
    <property type="nucleotide sequence ID" value="XM_038920543.1"/>
</dbReference>